<evidence type="ECO:0000313" key="2">
    <source>
        <dbReference type="Proteomes" id="UP000324222"/>
    </source>
</evidence>
<dbReference type="EMBL" id="VSRR010128046">
    <property type="protein sequence ID" value="MPD01650.1"/>
    <property type="molecule type" value="Genomic_DNA"/>
</dbReference>
<evidence type="ECO:0000313" key="1">
    <source>
        <dbReference type="EMBL" id="MPD01650.1"/>
    </source>
</evidence>
<protein>
    <submittedName>
        <fullName evidence="1">Uncharacterized protein</fullName>
    </submittedName>
</protein>
<accession>A0A5B7K3V0</accession>
<sequence length="44" mass="5201">MFLDFFDQKIKSIVESLRNEDPEIPVSMPTPRAKLLYFKQLSVE</sequence>
<gene>
    <name evidence="1" type="ORF">E2C01_097187</name>
</gene>
<proteinExistence type="predicted"/>
<dbReference type="Proteomes" id="UP000324222">
    <property type="component" value="Unassembled WGS sequence"/>
</dbReference>
<reference evidence="1 2" key="1">
    <citation type="submission" date="2019-05" db="EMBL/GenBank/DDBJ databases">
        <title>Another draft genome of Portunus trituberculatus and its Hox gene families provides insights of decapod evolution.</title>
        <authorList>
            <person name="Jeong J.-H."/>
            <person name="Song I."/>
            <person name="Kim S."/>
            <person name="Choi T."/>
            <person name="Kim D."/>
            <person name="Ryu S."/>
            <person name="Kim W."/>
        </authorList>
    </citation>
    <scope>NUCLEOTIDE SEQUENCE [LARGE SCALE GENOMIC DNA]</scope>
    <source>
        <tissue evidence="1">Muscle</tissue>
    </source>
</reference>
<organism evidence="1 2">
    <name type="scientific">Portunus trituberculatus</name>
    <name type="common">Swimming crab</name>
    <name type="synonym">Neptunus trituberculatus</name>
    <dbReference type="NCBI Taxonomy" id="210409"/>
    <lineage>
        <taxon>Eukaryota</taxon>
        <taxon>Metazoa</taxon>
        <taxon>Ecdysozoa</taxon>
        <taxon>Arthropoda</taxon>
        <taxon>Crustacea</taxon>
        <taxon>Multicrustacea</taxon>
        <taxon>Malacostraca</taxon>
        <taxon>Eumalacostraca</taxon>
        <taxon>Eucarida</taxon>
        <taxon>Decapoda</taxon>
        <taxon>Pleocyemata</taxon>
        <taxon>Brachyura</taxon>
        <taxon>Eubrachyura</taxon>
        <taxon>Portunoidea</taxon>
        <taxon>Portunidae</taxon>
        <taxon>Portuninae</taxon>
        <taxon>Portunus</taxon>
    </lineage>
</organism>
<name>A0A5B7K3V0_PORTR</name>
<keyword evidence="2" id="KW-1185">Reference proteome</keyword>
<comment type="caution">
    <text evidence="1">The sequence shown here is derived from an EMBL/GenBank/DDBJ whole genome shotgun (WGS) entry which is preliminary data.</text>
</comment>
<dbReference type="AlphaFoldDB" id="A0A5B7K3V0"/>